<sequence>MANHIATPTEQALHTKLNLQVANWTVLYTKLHHYHWYVKGTSFFTLHEKFEQLYNEATAYLDDIAERLLSIGGSPVSTLKESLELATIKEAKGGESAEEMVASVVADFESITDELKQGMEAATQADDEATADLLLGIVSALDKHRWMLNAYIAK</sequence>
<dbReference type="SUPFAM" id="SSF47240">
    <property type="entry name" value="Ferritin-like"/>
    <property type="match status" value="1"/>
</dbReference>
<evidence type="ECO:0000313" key="5">
    <source>
        <dbReference type="Proteomes" id="UP001519272"/>
    </source>
</evidence>
<keyword evidence="5" id="KW-1185">Reference proteome</keyword>
<dbReference type="RefSeq" id="WP_210087279.1">
    <property type="nucleotide sequence ID" value="NZ_JAGGKG010000001.1"/>
</dbReference>
<comment type="similarity">
    <text evidence="1 2">Belongs to the Dps family.</text>
</comment>
<keyword evidence="4" id="KW-0238">DNA-binding</keyword>
<dbReference type="PIRSF" id="PIRSF005900">
    <property type="entry name" value="Dps"/>
    <property type="match status" value="1"/>
</dbReference>
<dbReference type="InterPro" id="IPR009078">
    <property type="entry name" value="Ferritin-like_SF"/>
</dbReference>
<dbReference type="Pfam" id="PF00210">
    <property type="entry name" value="Ferritin"/>
    <property type="match status" value="1"/>
</dbReference>
<evidence type="ECO:0000313" key="4">
    <source>
        <dbReference type="EMBL" id="MBP1903593.1"/>
    </source>
</evidence>
<dbReference type="PROSITE" id="PS00819">
    <property type="entry name" value="DPS_2"/>
    <property type="match status" value="1"/>
</dbReference>
<dbReference type="CDD" id="cd01043">
    <property type="entry name" value="DPS"/>
    <property type="match status" value="1"/>
</dbReference>
<evidence type="ECO:0000259" key="3">
    <source>
        <dbReference type="Pfam" id="PF00210"/>
    </source>
</evidence>
<comment type="caution">
    <text evidence="4">The sequence shown here is derived from an EMBL/GenBank/DDBJ whole genome shotgun (WGS) entry which is preliminary data.</text>
</comment>
<dbReference type="GO" id="GO:0003677">
    <property type="term" value="F:DNA binding"/>
    <property type="evidence" value="ECO:0007669"/>
    <property type="project" value="UniProtKB-KW"/>
</dbReference>
<dbReference type="InterPro" id="IPR012347">
    <property type="entry name" value="Ferritin-like"/>
</dbReference>
<evidence type="ECO:0000256" key="2">
    <source>
        <dbReference type="RuleBase" id="RU003875"/>
    </source>
</evidence>
<protein>
    <submittedName>
        <fullName evidence="4">Starvation-inducible DNA-binding protein</fullName>
    </submittedName>
</protein>
<dbReference type="InterPro" id="IPR008331">
    <property type="entry name" value="Ferritin_DPS_dom"/>
</dbReference>
<organism evidence="4 5">
    <name type="scientific">Paenibacillus turicensis</name>
    <dbReference type="NCBI Taxonomy" id="160487"/>
    <lineage>
        <taxon>Bacteria</taxon>
        <taxon>Bacillati</taxon>
        <taxon>Bacillota</taxon>
        <taxon>Bacilli</taxon>
        <taxon>Bacillales</taxon>
        <taxon>Paenibacillaceae</taxon>
        <taxon>Paenibacillus</taxon>
    </lineage>
</organism>
<dbReference type="PRINTS" id="PR01346">
    <property type="entry name" value="HELNAPAPROT"/>
</dbReference>
<gene>
    <name evidence="4" type="ORF">J2Z32_000205</name>
</gene>
<dbReference type="Proteomes" id="UP001519272">
    <property type="component" value="Unassembled WGS sequence"/>
</dbReference>
<name>A0ABS4FLX6_9BACL</name>
<dbReference type="PANTHER" id="PTHR42932:SF1">
    <property type="entry name" value="GENERAL STRESS PROTEIN 20U"/>
    <property type="match status" value="1"/>
</dbReference>
<dbReference type="EMBL" id="JAGGKG010000001">
    <property type="protein sequence ID" value="MBP1903593.1"/>
    <property type="molecule type" value="Genomic_DNA"/>
</dbReference>
<evidence type="ECO:0000256" key="1">
    <source>
        <dbReference type="ARBA" id="ARBA00009497"/>
    </source>
</evidence>
<dbReference type="Gene3D" id="1.20.1260.10">
    <property type="match status" value="1"/>
</dbReference>
<feature type="domain" description="Ferritin/DPS" evidence="3">
    <location>
        <begin position="16"/>
        <end position="154"/>
    </location>
</feature>
<proteinExistence type="inferred from homology"/>
<reference evidence="4 5" key="1">
    <citation type="submission" date="2021-03" db="EMBL/GenBank/DDBJ databases">
        <title>Genomic Encyclopedia of Type Strains, Phase IV (KMG-IV): sequencing the most valuable type-strain genomes for metagenomic binning, comparative biology and taxonomic classification.</title>
        <authorList>
            <person name="Goeker M."/>
        </authorList>
    </citation>
    <scope>NUCLEOTIDE SEQUENCE [LARGE SCALE GENOMIC DNA]</scope>
    <source>
        <strain evidence="4 5">DSM 14349</strain>
    </source>
</reference>
<dbReference type="PANTHER" id="PTHR42932">
    <property type="entry name" value="GENERAL STRESS PROTEIN 20U"/>
    <property type="match status" value="1"/>
</dbReference>
<dbReference type="PROSITE" id="PS00818">
    <property type="entry name" value="DPS_1"/>
    <property type="match status" value="1"/>
</dbReference>
<dbReference type="InterPro" id="IPR002177">
    <property type="entry name" value="DPS_DNA-bd"/>
</dbReference>
<accession>A0ABS4FLX6</accession>
<dbReference type="InterPro" id="IPR023188">
    <property type="entry name" value="DPS_DNA-bd_CS"/>
</dbReference>